<proteinExistence type="evidence at transcript level"/>
<dbReference type="GO" id="GO:0005506">
    <property type="term" value="F:iron ion binding"/>
    <property type="evidence" value="ECO:0007669"/>
    <property type="project" value="InterPro"/>
</dbReference>
<dbReference type="GO" id="GO:0016705">
    <property type="term" value="F:oxidoreductase activity, acting on paired donors, with incorporation or reduction of molecular oxygen"/>
    <property type="evidence" value="ECO:0007669"/>
    <property type="project" value="InterPro"/>
</dbReference>
<protein>
    <submittedName>
        <fullName evidence="14">Cytochrome P450 71D616</fullName>
    </submittedName>
</protein>
<dbReference type="PANTHER" id="PTHR47953">
    <property type="entry name" value="OS08G0105600 PROTEIN"/>
    <property type="match status" value="1"/>
</dbReference>
<dbReference type="InterPro" id="IPR052306">
    <property type="entry name" value="CYP450_71D"/>
</dbReference>
<evidence type="ECO:0000256" key="11">
    <source>
        <dbReference type="ARBA" id="ARBA00023136"/>
    </source>
</evidence>
<evidence type="ECO:0000256" key="8">
    <source>
        <dbReference type="ARBA" id="ARBA00023002"/>
    </source>
</evidence>
<dbReference type="Gene3D" id="1.10.630.10">
    <property type="entry name" value="Cytochrome P450"/>
    <property type="match status" value="1"/>
</dbReference>
<name>A0A7G6J4L0_LEUFR</name>
<comment type="subcellular location">
    <subcellularLocation>
        <location evidence="1">Membrane</location>
        <topology evidence="1">Single-pass type II membrane protein</topology>
    </subcellularLocation>
</comment>
<organism evidence="14">
    <name type="scientific">Leucophyllum frutescens</name>
    <name type="common">Texas ranger</name>
    <name type="synonym">Terania frutescens</name>
    <dbReference type="NCBI Taxonomy" id="86643"/>
    <lineage>
        <taxon>Eukaryota</taxon>
        <taxon>Viridiplantae</taxon>
        <taxon>Streptophyta</taxon>
        <taxon>Embryophyta</taxon>
        <taxon>Tracheophyta</taxon>
        <taxon>Spermatophyta</taxon>
        <taxon>Magnoliopsida</taxon>
        <taxon>eudicotyledons</taxon>
        <taxon>Gunneridae</taxon>
        <taxon>Pentapetalae</taxon>
        <taxon>asterids</taxon>
        <taxon>lamiids</taxon>
        <taxon>Lamiales</taxon>
        <taxon>Scrophulariaceae</taxon>
        <taxon>Leucophylleae</taxon>
        <taxon>Leucophyllum</taxon>
    </lineage>
</organism>
<dbReference type="InterPro" id="IPR036396">
    <property type="entry name" value="Cyt_P450_sf"/>
</dbReference>
<evidence type="ECO:0000313" key="14">
    <source>
        <dbReference type="EMBL" id="QNC49779.1"/>
    </source>
</evidence>
<evidence type="ECO:0000256" key="13">
    <source>
        <dbReference type="RuleBase" id="RU000461"/>
    </source>
</evidence>
<keyword evidence="7" id="KW-1133">Transmembrane helix</keyword>
<dbReference type="GO" id="GO:0020037">
    <property type="term" value="F:heme binding"/>
    <property type="evidence" value="ECO:0007669"/>
    <property type="project" value="InterPro"/>
</dbReference>
<dbReference type="PANTHER" id="PTHR47953:SF16">
    <property type="entry name" value="CYTOCHROME P450 71D8"/>
    <property type="match status" value="1"/>
</dbReference>
<dbReference type="EMBL" id="MT136618">
    <property type="protein sequence ID" value="QNC49779.1"/>
    <property type="molecule type" value="mRNA"/>
</dbReference>
<dbReference type="InterPro" id="IPR002401">
    <property type="entry name" value="Cyt_P450_E_grp-I"/>
</dbReference>
<evidence type="ECO:0000256" key="9">
    <source>
        <dbReference type="ARBA" id="ARBA00023004"/>
    </source>
</evidence>
<dbReference type="PRINTS" id="PR00385">
    <property type="entry name" value="P450"/>
</dbReference>
<evidence type="ECO:0000256" key="2">
    <source>
        <dbReference type="ARBA" id="ARBA00010617"/>
    </source>
</evidence>
<reference evidence="14" key="1">
    <citation type="journal article" date="2020" name="Plant">
        <title>The biosynthesis of the anti-microbial diterpenoid leubethanol in Leucophyllum frutescens proceeds via an all-cis prenyl intermediate.</title>
        <authorList>
            <person name="Miller G.P."/>
            <person name="Waheed Bhat W."/>
            <person name="Lanier E.R."/>
            <person name="Johnson S.R."/>
            <person name="Mathieu D.T."/>
            <person name="Hamberger B."/>
        </authorList>
    </citation>
    <scope>NUCLEOTIDE SEQUENCE</scope>
</reference>
<sequence>MASGITGIQYGSIEILHQPGRRNFLSDISSSIQNQLKKKYQYELTNHNKQLKYRGLCLSRPMAAAEVLDDQEDNTTLMTSVKAHDSNFLGAISFSFGNQAPFKFTTSLLIFSSFMFLLVKSSEKTKVPARKYENLPPSPPKLPLIGHLHHLLGGLPHHTLARVTEKFGPVVHLQIGEISTVVISSPEAAKEVLKVRDTACANRPQSISIEIMLYNYADFVFAPYDEFWRQMRKICIMEMLSARNVKSYGSIRQDEVLHLIKSLQSASGRAINLSEKIFATTSSIVCRVAFGKVLRDRDTLIDLMKKGISLAAGFELVDVFPSFKMLHAVSWNRNKLLKMHKELDAILDTIVEGHKLKENGEYGGEDIVDVLLRMKESGELKFPITNENIKAVIFDVFAAATDTSSSTVDWAMAELVKNPNAYAKAQAEVRQAFTREEIVDAERHLHKLNYLKLVIKETLRLHPPVPLLPRASREECEVNGYSIPLNSKVLVNIWSMGRDPKYWDEPESFRPERFENNNIEFFGNNFEYIPFGSGKRICPGISFGMANVELPLAHLLYHFDWKLPEGMTTADVDLTEAYGLAVIRKNALVVEPTSYNPST</sequence>
<keyword evidence="3 12" id="KW-0349">Heme</keyword>
<evidence type="ECO:0000256" key="3">
    <source>
        <dbReference type="ARBA" id="ARBA00022617"/>
    </source>
</evidence>
<evidence type="ECO:0000256" key="4">
    <source>
        <dbReference type="ARBA" id="ARBA00022692"/>
    </source>
</evidence>
<keyword evidence="6" id="KW-0735">Signal-anchor</keyword>
<evidence type="ECO:0000256" key="5">
    <source>
        <dbReference type="ARBA" id="ARBA00022723"/>
    </source>
</evidence>
<evidence type="ECO:0000256" key="1">
    <source>
        <dbReference type="ARBA" id="ARBA00004606"/>
    </source>
</evidence>
<keyword evidence="4" id="KW-0812">Transmembrane</keyword>
<evidence type="ECO:0000256" key="7">
    <source>
        <dbReference type="ARBA" id="ARBA00022989"/>
    </source>
</evidence>
<keyword evidence="11" id="KW-0472">Membrane</keyword>
<dbReference type="CDD" id="cd11072">
    <property type="entry name" value="CYP71-like"/>
    <property type="match status" value="1"/>
</dbReference>
<feature type="binding site" description="axial binding residue" evidence="12">
    <location>
        <position position="538"/>
    </location>
    <ligand>
        <name>heme</name>
        <dbReference type="ChEBI" id="CHEBI:30413"/>
    </ligand>
    <ligandPart>
        <name>Fe</name>
        <dbReference type="ChEBI" id="CHEBI:18248"/>
    </ligandPart>
</feature>
<dbReference type="FunFam" id="1.10.630.10:FF:000043">
    <property type="entry name" value="Cytochrome P450 99A2"/>
    <property type="match status" value="1"/>
</dbReference>
<comment type="similarity">
    <text evidence="2 13">Belongs to the cytochrome P450 family.</text>
</comment>
<dbReference type="GO" id="GO:0016020">
    <property type="term" value="C:membrane"/>
    <property type="evidence" value="ECO:0007669"/>
    <property type="project" value="UniProtKB-SubCell"/>
</dbReference>
<evidence type="ECO:0000256" key="10">
    <source>
        <dbReference type="ARBA" id="ARBA00023033"/>
    </source>
</evidence>
<dbReference type="InterPro" id="IPR001128">
    <property type="entry name" value="Cyt_P450"/>
</dbReference>
<keyword evidence="8 13" id="KW-0560">Oxidoreductase</keyword>
<keyword evidence="9 12" id="KW-0408">Iron</keyword>
<dbReference type="SUPFAM" id="SSF48264">
    <property type="entry name" value="Cytochrome P450"/>
    <property type="match status" value="1"/>
</dbReference>
<keyword evidence="5 12" id="KW-0479">Metal-binding</keyword>
<dbReference type="PRINTS" id="PR00463">
    <property type="entry name" value="EP450I"/>
</dbReference>
<dbReference type="SMR" id="A0A7G6J4L0"/>
<keyword evidence="10 13" id="KW-0503">Monooxygenase</keyword>
<evidence type="ECO:0000256" key="6">
    <source>
        <dbReference type="ARBA" id="ARBA00022968"/>
    </source>
</evidence>
<dbReference type="InterPro" id="IPR017972">
    <property type="entry name" value="Cyt_P450_CS"/>
</dbReference>
<dbReference type="Pfam" id="PF00067">
    <property type="entry name" value="p450"/>
    <property type="match status" value="1"/>
</dbReference>
<dbReference type="AlphaFoldDB" id="A0A7G6J4L0"/>
<accession>A0A7G6J4L0</accession>
<comment type="cofactor">
    <cofactor evidence="12">
        <name>heme</name>
        <dbReference type="ChEBI" id="CHEBI:30413"/>
    </cofactor>
</comment>
<dbReference type="PROSITE" id="PS00086">
    <property type="entry name" value="CYTOCHROME_P450"/>
    <property type="match status" value="1"/>
</dbReference>
<dbReference type="GO" id="GO:0004497">
    <property type="term" value="F:monooxygenase activity"/>
    <property type="evidence" value="ECO:0007669"/>
    <property type="project" value="UniProtKB-KW"/>
</dbReference>
<evidence type="ECO:0000256" key="12">
    <source>
        <dbReference type="PIRSR" id="PIRSR602401-1"/>
    </source>
</evidence>